<name>A0AAV2KPY9_KNICA</name>
<sequence length="72" mass="8523">MSWTTPLPTQLIWTRLWMRICRRQEEGKSQQKANVFFRSADLPLFLLVHKFVHSLASIQLSSSDKSDDFKNR</sequence>
<proteinExistence type="predicted"/>
<keyword evidence="2" id="KW-1185">Reference proteome</keyword>
<dbReference type="AlphaFoldDB" id="A0AAV2KPY9"/>
<protein>
    <submittedName>
        <fullName evidence="1">Uncharacterized protein</fullName>
    </submittedName>
</protein>
<evidence type="ECO:0000313" key="1">
    <source>
        <dbReference type="EMBL" id="CAL1592100.1"/>
    </source>
</evidence>
<dbReference type="Proteomes" id="UP001497482">
    <property type="component" value="Chromosome 2"/>
</dbReference>
<evidence type="ECO:0000313" key="2">
    <source>
        <dbReference type="Proteomes" id="UP001497482"/>
    </source>
</evidence>
<dbReference type="EMBL" id="OZ035824">
    <property type="protein sequence ID" value="CAL1592100.1"/>
    <property type="molecule type" value="Genomic_DNA"/>
</dbReference>
<organism evidence="1 2">
    <name type="scientific">Knipowitschia caucasica</name>
    <name type="common">Caucasian dwarf goby</name>
    <name type="synonym">Pomatoschistus caucasicus</name>
    <dbReference type="NCBI Taxonomy" id="637954"/>
    <lineage>
        <taxon>Eukaryota</taxon>
        <taxon>Metazoa</taxon>
        <taxon>Chordata</taxon>
        <taxon>Craniata</taxon>
        <taxon>Vertebrata</taxon>
        <taxon>Euteleostomi</taxon>
        <taxon>Actinopterygii</taxon>
        <taxon>Neopterygii</taxon>
        <taxon>Teleostei</taxon>
        <taxon>Neoteleostei</taxon>
        <taxon>Acanthomorphata</taxon>
        <taxon>Gobiaria</taxon>
        <taxon>Gobiiformes</taxon>
        <taxon>Gobioidei</taxon>
        <taxon>Gobiidae</taxon>
        <taxon>Gobiinae</taxon>
        <taxon>Knipowitschia</taxon>
    </lineage>
</organism>
<reference evidence="1 2" key="1">
    <citation type="submission" date="2024-04" db="EMBL/GenBank/DDBJ databases">
        <authorList>
            <person name="Waldvogel A.-M."/>
            <person name="Schoenle A."/>
        </authorList>
    </citation>
    <scope>NUCLEOTIDE SEQUENCE [LARGE SCALE GENOMIC DNA]</scope>
</reference>
<gene>
    <name evidence="1" type="ORF">KC01_LOCUS21399</name>
</gene>
<accession>A0AAV2KPY9</accession>